<dbReference type="InterPro" id="IPR029033">
    <property type="entry name" value="His_PPase_superfam"/>
</dbReference>
<keyword evidence="2" id="KW-1185">Reference proteome</keyword>
<accession>A0ABU0CPV0</accession>
<dbReference type="GO" id="GO:0004619">
    <property type="term" value="F:phosphoglycerate mutase activity"/>
    <property type="evidence" value="ECO:0007669"/>
    <property type="project" value="UniProtKB-EC"/>
</dbReference>
<dbReference type="RefSeq" id="WP_307336744.1">
    <property type="nucleotide sequence ID" value="NZ_JAUSUQ010000003.1"/>
</dbReference>
<comment type="caution">
    <text evidence="1">The sequence shown here is derived from an EMBL/GenBank/DDBJ whole genome shotgun (WGS) entry which is preliminary data.</text>
</comment>
<name>A0ABU0CPV0_9BACI</name>
<dbReference type="PANTHER" id="PTHR48100:SF1">
    <property type="entry name" value="HISTIDINE PHOSPHATASE FAMILY PROTEIN-RELATED"/>
    <property type="match status" value="1"/>
</dbReference>
<dbReference type="InterPro" id="IPR050275">
    <property type="entry name" value="PGM_Phosphatase"/>
</dbReference>
<evidence type="ECO:0000313" key="1">
    <source>
        <dbReference type="EMBL" id="MDQ0338436.1"/>
    </source>
</evidence>
<dbReference type="PANTHER" id="PTHR48100">
    <property type="entry name" value="BROAD-SPECIFICITY PHOSPHATASE YOR283W-RELATED"/>
    <property type="match status" value="1"/>
</dbReference>
<dbReference type="Pfam" id="PF00300">
    <property type="entry name" value="His_Phos_1"/>
    <property type="match status" value="1"/>
</dbReference>
<reference evidence="1 2" key="1">
    <citation type="submission" date="2023-07" db="EMBL/GenBank/DDBJ databases">
        <title>Genomic Encyclopedia of Type Strains, Phase IV (KMG-IV): sequencing the most valuable type-strain genomes for metagenomic binning, comparative biology and taxonomic classification.</title>
        <authorList>
            <person name="Goeker M."/>
        </authorList>
    </citation>
    <scope>NUCLEOTIDE SEQUENCE [LARGE SCALE GENOMIC DNA]</scope>
    <source>
        <strain evidence="1 2">DSM 17740</strain>
    </source>
</reference>
<dbReference type="Gene3D" id="3.40.50.1240">
    <property type="entry name" value="Phosphoglycerate mutase-like"/>
    <property type="match status" value="1"/>
</dbReference>
<keyword evidence="1" id="KW-0413">Isomerase</keyword>
<dbReference type="SUPFAM" id="SSF53254">
    <property type="entry name" value="Phosphoglycerate mutase-like"/>
    <property type="match status" value="1"/>
</dbReference>
<protein>
    <submittedName>
        <fullName evidence="1">Phosphoglycerate mutase</fullName>
        <ecNumber evidence="1">5.4.2.12</ecNumber>
    </submittedName>
</protein>
<dbReference type="EMBL" id="JAUSUQ010000003">
    <property type="protein sequence ID" value="MDQ0338436.1"/>
    <property type="molecule type" value="Genomic_DNA"/>
</dbReference>
<organism evidence="1 2">
    <name type="scientific">Caldalkalibacillus uzonensis</name>
    <dbReference type="NCBI Taxonomy" id="353224"/>
    <lineage>
        <taxon>Bacteria</taxon>
        <taxon>Bacillati</taxon>
        <taxon>Bacillota</taxon>
        <taxon>Bacilli</taxon>
        <taxon>Bacillales</taxon>
        <taxon>Bacillaceae</taxon>
        <taxon>Caldalkalibacillus</taxon>
    </lineage>
</organism>
<dbReference type="Proteomes" id="UP001232445">
    <property type="component" value="Unassembled WGS sequence"/>
</dbReference>
<proteinExistence type="predicted"/>
<sequence length="197" mass="22900">MSELGIKQALWLRDALMNEKIDIIFSSSSPRAYQTAQLIRGNRPITIAKCDEFKEINLGVWEGKRQEDVMAENPEQFEYFWNQPSQFQVTGSETFEDVQQRALLKLDEIMQDYKGKNVLIVTHTVVVKILMAYFEGRELDLIWNHPYIHPACLCKVEIADEQAHILLHGDISHYQENIHLQAEAKTANREKGVIWKE</sequence>
<dbReference type="InterPro" id="IPR013078">
    <property type="entry name" value="His_Pase_superF_clade-1"/>
</dbReference>
<dbReference type="CDD" id="cd07067">
    <property type="entry name" value="HP_PGM_like"/>
    <property type="match status" value="1"/>
</dbReference>
<gene>
    <name evidence="1" type="ORF">J2S00_001220</name>
</gene>
<dbReference type="EC" id="5.4.2.12" evidence="1"/>
<evidence type="ECO:0000313" key="2">
    <source>
        <dbReference type="Proteomes" id="UP001232445"/>
    </source>
</evidence>